<evidence type="ECO:0000313" key="2">
    <source>
        <dbReference type="EMBL" id="KKT19920.1"/>
    </source>
</evidence>
<organism evidence="2 3">
    <name type="scientific">Candidatus Nomurabacteria bacterium GW2011_GWB1_43_7</name>
    <dbReference type="NCBI Taxonomy" id="1618747"/>
    <lineage>
        <taxon>Bacteria</taxon>
        <taxon>Candidatus Nomuraibacteriota</taxon>
    </lineage>
</organism>
<proteinExistence type="predicted"/>
<dbReference type="Gene3D" id="3.40.140.10">
    <property type="entry name" value="Cytidine Deaminase, domain 2"/>
    <property type="match status" value="1"/>
</dbReference>
<dbReference type="InterPro" id="IPR016193">
    <property type="entry name" value="Cytidine_deaminase-like"/>
</dbReference>
<dbReference type="InterPro" id="IPR002125">
    <property type="entry name" value="CMP_dCMP_dom"/>
</dbReference>
<dbReference type="Pfam" id="PF00383">
    <property type="entry name" value="dCMP_cyt_deam_1"/>
    <property type="match status" value="1"/>
</dbReference>
<sequence length="176" mass="20669">MESDKKQIKYPYLPEGQKILYVPKDNKFMLRAKEVAHGSNEQQQPTGVVVVHNDKVVSEDSNINPLSNRRLIDLHQKYCIRHILKIPSGDKYWLCPGCAKKEDHAEHRAIKKLLKNKTTNGPFDLYLWGHWWCCDVCWDSMMKLPIRNVYLLENSEILFNLKNPRHIVGNGRQFDR</sequence>
<accession>A0A0G1FCA4</accession>
<evidence type="ECO:0000259" key="1">
    <source>
        <dbReference type="Pfam" id="PF00383"/>
    </source>
</evidence>
<dbReference type="Proteomes" id="UP000034751">
    <property type="component" value="Unassembled WGS sequence"/>
</dbReference>
<dbReference type="EMBL" id="LCGS01000004">
    <property type="protein sequence ID" value="KKT19920.1"/>
    <property type="molecule type" value="Genomic_DNA"/>
</dbReference>
<comment type="caution">
    <text evidence="2">The sequence shown here is derived from an EMBL/GenBank/DDBJ whole genome shotgun (WGS) entry which is preliminary data.</text>
</comment>
<name>A0A0G1FCA4_9BACT</name>
<feature type="domain" description="CMP/dCMP-type deaminase" evidence="1">
    <location>
        <begin position="24"/>
        <end position="151"/>
    </location>
</feature>
<dbReference type="STRING" id="1618747.UW02_C0004G0097"/>
<dbReference type="SUPFAM" id="SSF53927">
    <property type="entry name" value="Cytidine deaminase-like"/>
    <property type="match status" value="1"/>
</dbReference>
<reference evidence="2 3" key="1">
    <citation type="journal article" date="2015" name="Nature">
        <title>rRNA introns, odd ribosomes, and small enigmatic genomes across a large radiation of phyla.</title>
        <authorList>
            <person name="Brown C.T."/>
            <person name="Hug L.A."/>
            <person name="Thomas B.C."/>
            <person name="Sharon I."/>
            <person name="Castelle C.J."/>
            <person name="Singh A."/>
            <person name="Wilkins M.J."/>
            <person name="Williams K.H."/>
            <person name="Banfield J.F."/>
        </authorList>
    </citation>
    <scope>NUCLEOTIDE SEQUENCE [LARGE SCALE GENOMIC DNA]</scope>
</reference>
<protein>
    <recommendedName>
        <fullName evidence="1">CMP/dCMP-type deaminase domain-containing protein</fullName>
    </recommendedName>
</protein>
<evidence type="ECO:0000313" key="3">
    <source>
        <dbReference type="Proteomes" id="UP000034751"/>
    </source>
</evidence>
<gene>
    <name evidence="2" type="ORF">UW02_C0004G0097</name>
</gene>
<dbReference type="GO" id="GO:0003824">
    <property type="term" value="F:catalytic activity"/>
    <property type="evidence" value="ECO:0007669"/>
    <property type="project" value="InterPro"/>
</dbReference>
<dbReference type="AlphaFoldDB" id="A0A0G1FCA4"/>